<name>A0A9J6AQ54_SOLCO</name>
<dbReference type="AlphaFoldDB" id="A0A9J6AQ54"/>
<evidence type="ECO:0000313" key="2">
    <source>
        <dbReference type="Proteomes" id="UP000824120"/>
    </source>
</evidence>
<reference evidence="1 2" key="1">
    <citation type="submission" date="2020-09" db="EMBL/GenBank/DDBJ databases">
        <title>De no assembly of potato wild relative species, Solanum commersonii.</title>
        <authorList>
            <person name="Cho K."/>
        </authorList>
    </citation>
    <scope>NUCLEOTIDE SEQUENCE [LARGE SCALE GENOMIC DNA]</scope>
    <source>
        <strain evidence="1">LZ3.2</strain>
        <tissue evidence="1">Leaf</tissue>
    </source>
</reference>
<gene>
    <name evidence="1" type="ORF">H5410_012002</name>
</gene>
<proteinExistence type="predicted"/>
<keyword evidence="2" id="KW-1185">Reference proteome</keyword>
<evidence type="ECO:0000313" key="1">
    <source>
        <dbReference type="EMBL" id="KAG5626784.1"/>
    </source>
</evidence>
<organism evidence="1 2">
    <name type="scientific">Solanum commersonii</name>
    <name type="common">Commerson's wild potato</name>
    <name type="synonym">Commerson's nightshade</name>
    <dbReference type="NCBI Taxonomy" id="4109"/>
    <lineage>
        <taxon>Eukaryota</taxon>
        <taxon>Viridiplantae</taxon>
        <taxon>Streptophyta</taxon>
        <taxon>Embryophyta</taxon>
        <taxon>Tracheophyta</taxon>
        <taxon>Spermatophyta</taxon>
        <taxon>Magnoliopsida</taxon>
        <taxon>eudicotyledons</taxon>
        <taxon>Gunneridae</taxon>
        <taxon>Pentapetalae</taxon>
        <taxon>asterids</taxon>
        <taxon>lamiids</taxon>
        <taxon>Solanales</taxon>
        <taxon>Solanaceae</taxon>
        <taxon>Solanoideae</taxon>
        <taxon>Solaneae</taxon>
        <taxon>Solanum</taxon>
    </lineage>
</organism>
<sequence length="69" mass="7499">MESSTHERMNPATQRGPLLFKPMEASRTSSACQPANQKSVESSNLALEKIQVGFPDSECFVNTAANKLS</sequence>
<comment type="caution">
    <text evidence="1">The sequence shown here is derived from an EMBL/GenBank/DDBJ whole genome shotgun (WGS) entry which is preliminary data.</text>
</comment>
<dbReference type="EMBL" id="JACXVP010000002">
    <property type="protein sequence ID" value="KAG5626784.1"/>
    <property type="molecule type" value="Genomic_DNA"/>
</dbReference>
<dbReference type="Proteomes" id="UP000824120">
    <property type="component" value="Chromosome 2"/>
</dbReference>
<accession>A0A9J6AQ54</accession>
<protein>
    <submittedName>
        <fullName evidence="1">Uncharacterized protein</fullName>
    </submittedName>
</protein>